<dbReference type="RefSeq" id="WP_063364860.1">
    <property type="nucleotide sequence ID" value="NZ_AQHB01000023.1"/>
</dbReference>
<evidence type="ECO:0000256" key="4">
    <source>
        <dbReference type="PROSITE-ProRule" id="PRU00354"/>
    </source>
</evidence>
<feature type="active site" description="Proton acceptor" evidence="4">
    <location>
        <position position="146"/>
    </location>
</feature>
<keyword evidence="3 4" id="KW-0620">Polyamine biosynthesis</keyword>
<gene>
    <name evidence="6" type="ORF">N475_00590</name>
</gene>
<protein>
    <recommendedName>
        <fullName evidence="5">PABS domain-containing protein</fullName>
    </recommendedName>
</protein>
<evidence type="ECO:0000256" key="2">
    <source>
        <dbReference type="ARBA" id="ARBA00022679"/>
    </source>
</evidence>
<dbReference type="PATRIC" id="fig|1365250.3.peg.1266"/>
<evidence type="ECO:0000256" key="1">
    <source>
        <dbReference type="ARBA" id="ARBA00007867"/>
    </source>
</evidence>
<dbReference type="GO" id="GO:0016740">
    <property type="term" value="F:transferase activity"/>
    <property type="evidence" value="ECO:0007669"/>
    <property type="project" value="UniProtKB-UniRule"/>
</dbReference>
<evidence type="ECO:0000256" key="3">
    <source>
        <dbReference type="ARBA" id="ARBA00023115"/>
    </source>
</evidence>
<dbReference type="Proteomes" id="UP000076643">
    <property type="component" value="Unassembled WGS sequence"/>
</dbReference>
<proteinExistence type="inferred from homology"/>
<dbReference type="InterPro" id="IPR030374">
    <property type="entry name" value="PABS"/>
</dbReference>
<dbReference type="EMBL" id="AUYB01000092">
    <property type="protein sequence ID" value="KZN40904.1"/>
    <property type="molecule type" value="Genomic_DNA"/>
</dbReference>
<dbReference type="Pfam" id="PF01564">
    <property type="entry name" value="Spermine_synth"/>
    <property type="match status" value="1"/>
</dbReference>
<evidence type="ECO:0000313" key="6">
    <source>
        <dbReference type="EMBL" id="KZN40904.1"/>
    </source>
</evidence>
<dbReference type="Gene3D" id="3.40.50.150">
    <property type="entry name" value="Vaccinia Virus protein VP39"/>
    <property type="match status" value="1"/>
</dbReference>
<dbReference type="AlphaFoldDB" id="A0A166XTT8"/>
<evidence type="ECO:0000313" key="7">
    <source>
        <dbReference type="Proteomes" id="UP000076643"/>
    </source>
</evidence>
<dbReference type="PROSITE" id="PS51006">
    <property type="entry name" value="PABS_2"/>
    <property type="match status" value="1"/>
</dbReference>
<evidence type="ECO:0000259" key="5">
    <source>
        <dbReference type="PROSITE" id="PS51006"/>
    </source>
</evidence>
<dbReference type="SUPFAM" id="SSF53335">
    <property type="entry name" value="S-adenosyl-L-methionine-dependent methyltransferases"/>
    <property type="match status" value="1"/>
</dbReference>
<comment type="similarity">
    <text evidence="1">Belongs to the spermidine/spermine synthase family.</text>
</comment>
<sequence length="240" mass="27707">MSKTIDQHEQLSQIVQLNNQGKLYEVYQNNELRWFCIDGCVQSAMSLSQPDALMFPHMLFMTLPLNVMKNPARALELGLGGGGILRHLSEHYPALGIEVVEYDKTVIDLYEEHFNPQQLHHTIHCMDACHFINDTTAEPFDLIFVDVFDSSEPVPFMFETSFYQDIKKHLTKNSWVVLNTVLSTQEHLETLHKILIDVFSGTTIYGFKAEQFANFVWLISTDNKPLDPIWRSQALFELRV</sequence>
<name>A0A166XTT8_9GAMM</name>
<dbReference type="GO" id="GO:0006596">
    <property type="term" value="P:polyamine biosynthetic process"/>
    <property type="evidence" value="ECO:0007669"/>
    <property type="project" value="UniProtKB-UniRule"/>
</dbReference>
<feature type="domain" description="PABS" evidence="5">
    <location>
        <begin position="1"/>
        <end position="222"/>
    </location>
</feature>
<accession>A0A166XTT8</accession>
<keyword evidence="7" id="KW-1185">Reference proteome</keyword>
<reference evidence="6 7" key="1">
    <citation type="submission" date="2013-07" db="EMBL/GenBank/DDBJ databases">
        <title>Comparative Genomic and Metabolomic Analysis of Twelve Strains of Pseudoalteromonas luteoviolacea.</title>
        <authorList>
            <person name="Vynne N.G."/>
            <person name="Mansson M."/>
            <person name="Gram L."/>
        </authorList>
    </citation>
    <scope>NUCLEOTIDE SEQUENCE [LARGE SCALE GENOMIC DNA]</scope>
    <source>
        <strain evidence="6 7">DSM 6061</strain>
    </source>
</reference>
<dbReference type="PANTHER" id="PTHR43317">
    <property type="entry name" value="THERMOSPERMINE SYNTHASE ACAULIS5"/>
    <property type="match status" value="1"/>
</dbReference>
<dbReference type="NCBIfam" id="NF037959">
    <property type="entry name" value="MFS_SpdSyn"/>
    <property type="match status" value="1"/>
</dbReference>
<organism evidence="6 7">
    <name type="scientific">Pseudoalteromonas luteoviolacea DSM 6061</name>
    <dbReference type="NCBI Taxonomy" id="1365250"/>
    <lineage>
        <taxon>Bacteria</taxon>
        <taxon>Pseudomonadati</taxon>
        <taxon>Pseudomonadota</taxon>
        <taxon>Gammaproteobacteria</taxon>
        <taxon>Alteromonadales</taxon>
        <taxon>Pseudoalteromonadaceae</taxon>
        <taxon>Pseudoalteromonas</taxon>
    </lineage>
</organism>
<keyword evidence="2 4" id="KW-0808">Transferase</keyword>
<dbReference type="InterPro" id="IPR029063">
    <property type="entry name" value="SAM-dependent_MTases_sf"/>
</dbReference>
<dbReference type="PANTHER" id="PTHR43317:SF1">
    <property type="entry name" value="THERMOSPERMINE SYNTHASE ACAULIS5"/>
    <property type="match status" value="1"/>
</dbReference>
<comment type="caution">
    <text evidence="6">The sequence shown here is derived from an EMBL/GenBank/DDBJ whole genome shotgun (WGS) entry which is preliminary data.</text>
</comment>